<evidence type="ECO:0000313" key="1">
    <source>
        <dbReference type="EMBL" id="BBZ45942.1"/>
    </source>
</evidence>
<dbReference type="RefSeq" id="WP_085271833.1">
    <property type="nucleotide sequence ID" value="NZ_AP022614.1"/>
</dbReference>
<keyword evidence="2" id="KW-1185">Reference proteome</keyword>
<dbReference type="EMBL" id="AP022614">
    <property type="protein sequence ID" value="BBZ45942.1"/>
    <property type="molecule type" value="Genomic_DNA"/>
</dbReference>
<reference evidence="1 2" key="1">
    <citation type="journal article" date="2019" name="Emerg. Microbes Infect.">
        <title>Comprehensive subspecies identification of 175 nontuberculous mycobacteria species based on 7547 genomic profiles.</title>
        <authorList>
            <person name="Matsumoto Y."/>
            <person name="Kinjo T."/>
            <person name="Motooka D."/>
            <person name="Nabeya D."/>
            <person name="Jung N."/>
            <person name="Uechi K."/>
            <person name="Horii T."/>
            <person name="Iida T."/>
            <person name="Fujita J."/>
            <person name="Nakamura S."/>
        </authorList>
    </citation>
    <scope>NUCLEOTIDE SEQUENCE [LARGE SCALE GENOMIC DNA]</scope>
    <source>
        <strain evidence="1 2">JCM 14742</strain>
    </source>
</reference>
<sequence length="105" mass="11119">MSHFSEWFNYQASLRILIFSMLAGAALPGLFALGLRFHAVGAGAVAADGSQPHKNPALVAVAWAIYAVVLAVIVFALLYISRDFISSTLHTSFLGGKPSAPAVHH</sequence>
<proteinExistence type="predicted"/>
<dbReference type="Proteomes" id="UP000467105">
    <property type="component" value="Chromosome"/>
</dbReference>
<gene>
    <name evidence="1" type="ORF">MPRM_32230</name>
</gene>
<organism evidence="1 2">
    <name type="scientific">Mycobacterium parmense</name>
    <dbReference type="NCBI Taxonomy" id="185642"/>
    <lineage>
        <taxon>Bacteria</taxon>
        <taxon>Bacillati</taxon>
        <taxon>Actinomycetota</taxon>
        <taxon>Actinomycetes</taxon>
        <taxon>Mycobacteriales</taxon>
        <taxon>Mycobacteriaceae</taxon>
        <taxon>Mycobacterium</taxon>
        <taxon>Mycobacterium simiae complex</taxon>
    </lineage>
</organism>
<accession>A0A7I7YXA9</accession>
<protein>
    <submittedName>
        <fullName evidence="1">Uncharacterized protein</fullName>
    </submittedName>
</protein>
<name>A0A7I7YXA9_9MYCO</name>
<dbReference type="AlphaFoldDB" id="A0A7I7YXA9"/>
<evidence type="ECO:0000313" key="2">
    <source>
        <dbReference type="Proteomes" id="UP000467105"/>
    </source>
</evidence>